<evidence type="ECO:0000313" key="2">
    <source>
        <dbReference type="Proteomes" id="UP000827872"/>
    </source>
</evidence>
<dbReference type="Proteomes" id="UP000827872">
    <property type="component" value="Linkage Group LG01"/>
</dbReference>
<evidence type="ECO:0000313" key="1">
    <source>
        <dbReference type="EMBL" id="KAH8015825.1"/>
    </source>
</evidence>
<sequence length="288" mass="32148">MQIPTNPPFLVVILIGALRADEPSNSSEQTKRFSEAEEAFADTMLKENETERMWVTNSSNTLSNWSGETITTPPGVTRNSSSASEERMPKATVTISSVNGTCNVTLYCSNTGGGENITYTWSYAYDSRILSEQETLRITQKPKNGSLNYTCTVRNMKSEDSSTVSLISHCHDAPLQQKRSSATSHVKYWAPPAIVLVLLLFLLCMYRRKRGRASRSRTVSINESSDSDSEDCHVAEQTAQLDPLPEEDSGQLQAWKEIPEDSLQTTEMFTTENDEENLDTRQEPLNQA</sequence>
<protein>
    <submittedName>
        <fullName evidence="1">Uncharacterized protein</fullName>
    </submittedName>
</protein>
<keyword evidence="2" id="KW-1185">Reference proteome</keyword>
<dbReference type="EMBL" id="CM037614">
    <property type="protein sequence ID" value="KAH8015825.1"/>
    <property type="molecule type" value="Genomic_DNA"/>
</dbReference>
<gene>
    <name evidence="1" type="ORF">K3G42_009159</name>
</gene>
<proteinExistence type="predicted"/>
<organism evidence="1 2">
    <name type="scientific">Sphaerodactylus townsendi</name>
    <dbReference type="NCBI Taxonomy" id="933632"/>
    <lineage>
        <taxon>Eukaryota</taxon>
        <taxon>Metazoa</taxon>
        <taxon>Chordata</taxon>
        <taxon>Craniata</taxon>
        <taxon>Vertebrata</taxon>
        <taxon>Euteleostomi</taxon>
        <taxon>Lepidosauria</taxon>
        <taxon>Squamata</taxon>
        <taxon>Bifurcata</taxon>
        <taxon>Gekkota</taxon>
        <taxon>Sphaerodactylidae</taxon>
        <taxon>Sphaerodactylus</taxon>
    </lineage>
</organism>
<comment type="caution">
    <text evidence="1">The sequence shown here is derived from an EMBL/GenBank/DDBJ whole genome shotgun (WGS) entry which is preliminary data.</text>
</comment>
<name>A0ACB8G9M5_9SAUR</name>
<reference evidence="1" key="1">
    <citation type="submission" date="2021-08" db="EMBL/GenBank/DDBJ databases">
        <title>The first chromosome-level gecko genome reveals the dynamic sex chromosomes of Neotropical dwarf geckos (Sphaerodactylidae: Sphaerodactylus).</title>
        <authorList>
            <person name="Pinto B.J."/>
            <person name="Keating S.E."/>
            <person name="Gamble T."/>
        </authorList>
    </citation>
    <scope>NUCLEOTIDE SEQUENCE</scope>
    <source>
        <strain evidence="1">TG3544</strain>
    </source>
</reference>
<accession>A0ACB8G9M5</accession>